<evidence type="ECO:0000313" key="3">
    <source>
        <dbReference type="Proteomes" id="UP000886998"/>
    </source>
</evidence>
<name>A0A8X6Y940_9ARAC</name>
<evidence type="ECO:0000313" key="2">
    <source>
        <dbReference type="EMBL" id="GFY67973.1"/>
    </source>
</evidence>
<feature type="region of interest" description="Disordered" evidence="1">
    <location>
        <begin position="22"/>
        <end position="61"/>
    </location>
</feature>
<evidence type="ECO:0000256" key="1">
    <source>
        <dbReference type="SAM" id="MobiDB-lite"/>
    </source>
</evidence>
<accession>A0A8X6Y940</accession>
<sequence>MSTVRAGKRSVWVRGEKISGACRPLPPASGGRSRRQKHLTWPAAGRRPANSTPPLSVRHRGGRRGDRIYVSLCGVRPTNQEIATREGVGLVELVYESKNFEKRKIRVGEKASLVAELLASDWRVEFLRKKSVC</sequence>
<proteinExistence type="predicted"/>
<comment type="caution">
    <text evidence="2">The sequence shown here is derived from an EMBL/GenBank/DDBJ whole genome shotgun (WGS) entry which is preliminary data.</text>
</comment>
<keyword evidence="3" id="KW-1185">Reference proteome</keyword>
<dbReference type="AlphaFoldDB" id="A0A8X6Y940"/>
<dbReference type="Proteomes" id="UP000886998">
    <property type="component" value="Unassembled WGS sequence"/>
</dbReference>
<protein>
    <submittedName>
        <fullName evidence="2">Uncharacterized protein</fullName>
    </submittedName>
</protein>
<dbReference type="EMBL" id="BMAV01016830">
    <property type="protein sequence ID" value="GFY67973.1"/>
    <property type="molecule type" value="Genomic_DNA"/>
</dbReference>
<reference evidence="2" key="1">
    <citation type="submission" date="2020-08" db="EMBL/GenBank/DDBJ databases">
        <title>Multicomponent nature underlies the extraordinary mechanical properties of spider dragline silk.</title>
        <authorList>
            <person name="Kono N."/>
            <person name="Nakamura H."/>
            <person name="Mori M."/>
            <person name="Yoshida Y."/>
            <person name="Ohtoshi R."/>
            <person name="Malay A.D."/>
            <person name="Moran D.A.P."/>
            <person name="Tomita M."/>
            <person name="Numata K."/>
            <person name="Arakawa K."/>
        </authorList>
    </citation>
    <scope>NUCLEOTIDE SEQUENCE</scope>
</reference>
<gene>
    <name evidence="2" type="ORF">TNIN_431381</name>
</gene>
<organism evidence="2 3">
    <name type="scientific">Trichonephila inaurata madagascariensis</name>
    <dbReference type="NCBI Taxonomy" id="2747483"/>
    <lineage>
        <taxon>Eukaryota</taxon>
        <taxon>Metazoa</taxon>
        <taxon>Ecdysozoa</taxon>
        <taxon>Arthropoda</taxon>
        <taxon>Chelicerata</taxon>
        <taxon>Arachnida</taxon>
        <taxon>Araneae</taxon>
        <taxon>Araneomorphae</taxon>
        <taxon>Entelegynae</taxon>
        <taxon>Araneoidea</taxon>
        <taxon>Nephilidae</taxon>
        <taxon>Trichonephila</taxon>
        <taxon>Trichonephila inaurata</taxon>
    </lineage>
</organism>